<organism evidence="5 6">
    <name type="scientific">Nocardia alba</name>
    <dbReference type="NCBI Taxonomy" id="225051"/>
    <lineage>
        <taxon>Bacteria</taxon>
        <taxon>Bacillati</taxon>
        <taxon>Actinomycetota</taxon>
        <taxon>Actinomycetes</taxon>
        <taxon>Mycobacteriales</taxon>
        <taxon>Nocardiaceae</taxon>
        <taxon>Nocardia</taxon>
    </lineage>
</organism>
<proteinExistence type="inferred from homology"/>
<protein>
    <recommendedName>
        <fullName evidence="4">Low molecular weight antigen MTB12-like C-terminal domain-containing protein</fullName>
    </recommendedName>
</protein>
<dbReference type="EMBL" id="SMFR01000002">
    <property type="protein sequence ID" value="TCJ97488.1"/>
    <property type="molecule type" value="Genomic_DNA"/>
</dbReference>
<evidence type="ECO:0000313" key="5">
    <source>
        <dbReference type="EMBL" id="TCJ97488.1"/>
    </source>
</evidence>
<dbReference type="InterPro" id="IPR058644">
    <property type="entry name" value="Mtb12-like_C"/>
</dbReference>
<feature type="signal peptide" evidence="3">
    <location>
        <begin position="1"/>
        <end position="27"/>
    </location>
</feature>
<reference evidence="5 6" key="1">
    <citation type="submission" date="2019-03" db="EMBL/GenBank/DDBJ databases">
        <title>Genomic Encyclopedia of Type Strains, Phase IV (KMG-IV): sequencing the most valuable type-strain genomes for metagenomic binning, comparative biology and taxonomic classification.</title>
        <authorList>
            <person name="Goeker M."/>
        </authorList>
    </citation>
    <scope>NUCLEOTIDE SEQUENCE [LARGE SCALE GENOMIC DNA]</scope>
    <source>
        <strain evidence="5 6">DSM 44684</strain>
    </source>
</reference>
<dbReference type="STRING" id="1210063.GCA_001612665_01191"/>
<feature type="chain" id="PRO_5020545246" description="Low molecular weight antigen MTB12-like C-terminal domain-containing protein" evidence="3">
    <location>
        <begin position="28"/>
        <end position="160"/>
    </location>
</feature>
<gene>
    <name evidence="5" type="ORF">DFR71_3530</name>
</gene>
<sequence length="160" mass="16522">MKKIAGLLAVLGLAGLLTVGTASPALADRSVRDATVADLYLRDADPSLDAIAGQFAALWNPNLPISAKQEVSFHGSTAGPALQGILSQGGVYDFLSIQERATSKTITGNTMTATLSGVMAGFPATSGTYSYVREDGLWKVDWKATCAAMGGCSGNPDFGY</sequence>
<dbReference type="RefSeq" id="WP_067446823.1">
    <property type="nucleotide sequence ID" value="NZ_SMFR01000002.1"/>
</dbReference>
<comment type="caution">
    <text evidence="5">The sequence shown here is derived from an EMBL/GenBank/DDBJ whole genome shotgun (WGS) entry which is preliminary data.</text>
</comment>
<evidence type="ECO:0000256" key="2">
    <source>
        <dbReference type="ARBA" id="ARBA00093774"/>
    </source>
</evidence>
<name>A0A4R1FXH4_9NOCA</name>
<keyword evidence="6" id="KW-1185">Reference proteome</keyword>
<dbReference type="Pfam" id="PF26580">
    <property type="entry name" value="Mtb12_C"/>
    <property type="match status" value="1"/>
</dbReference>
<dbReference type="OrthoDB" id="4376754at2"/>
<accession>A0A4R1FXH4</accession>
<comment type="similarity">
    <text evidence="2">Belongs to the MTB12 family.</text>
</comment>
<keyword evidence="1 3" id="KW-0732">Signal</keyword>
<dbReference type="AlphaFoldDB" id="A0A4R1FXH4"/>
<evidence type="ECO:0000256" key="1">
    <source>
        <dbReference type="ARBA" id="ARBA00022729"/>
    </source>
</evidence>
<evidence type="ECO:0000256" key="3">
    <source>
        <dbReference type="SAM" id="SignalP"/>
    </source>
</evidence>
<evidence type="ECO:0000259" key="4">
    <source>
        <dbReference type="Pfam" id="PF26580"/>
    </source>
</evidence>
<evidence type="ECO:0000313" key="6">
    <source>
        <dbReference type="Proteomes" id="UP000294856"/>
    </source>
</evidence>
<dbReference type="Proteomes" id="UP000294856">
    <property type="component" value="Unassembled WGS sequence"/>
</dbReference>
<feature type="domain" description="Low molecular weight antigen MTB12-like C-terminal" evidence="4">
    <location>
        <begin position="45"/>
        <end position="149"/>
    </location>
</feature>